<evidence type="ECO:0000256" key="6">
    <source>
        <dbReference type="ARBA" id="ARBA00023136"/>
    </source>
</evidence>
<feature type="transmembrane region" description="Helical" evidence="8">
    <location>
        <begin position="1035"/>
        <end position="1058"/>
    </location>
</feature>
<dbReference type="Pfam" id="PF23000">
    <property type="entry name" value="ChitinSynthase_IV_N"/>
    <property type="match status" value="1"/>
</dbReference>
<feature type="transmembrane region" description="Helical" evidence="8">
    <location>
        <begin position="319"/>
        <end position="339"/>
    </location>
</feature>
<feature type="transmembrane region" description="Helical" evidence="8">
    <location>
        <begin position="589"/>
        <end position="611"/>
    </location>
</feature>
<feature type="transmembrane region" description="Helical" evidence="8">
    <location>
        <begin position="191"/>
        <end position="215"/>
    </location>
</feature>
<comment type="subcellular location">
    <subcellularLocation>
        <location evidence="1">Membrane</location>
        <topology evidence="1">Multi-pass membrane protein</topology>
    </subcellularLocation>
</comment>
<dbReference type="InterPro" id="IPR004835">
    <property type="entry name" value="Chitin_synth"/>
</dbReference>
<gene>
    <name evidence="10" type="ORF">MAR_035669</name>
</gene>
<protein>
    <recommendedName>
        <fullName evidence="2">chitin synthase</fullName>
        <ecNumber evidence="2">2.4.1.16</ecNumber>
    </recommendedName>
</protein>
<evidence type="ECO:0000256" key="7">
    <source>
        <dbReference type="SAM" id="MobiDB-lite"/>
    </source>
</evidence>
<feature type="compositionally biased region" description="Basic and acidic residues" evidence="7">
    <location>
        <begin position="88"/>
        <end position="114"/>
    </location>
</feature>
<evidence type="ECO:0000256" key="1">
    <source>
        <dbReference type="ARBA" id="ARBA00004141"/>
    </source>
</evidence>
<feature type="compositionally biased region" description="Polar residues" evidence="7">
    <location>
        <begin position="1531"/>
        <end position="1541"/>
    </location>
</feature>
<feature type="transmembrane region" description="Helical" evidence="8">
    <location>
        <begin position="1451"/>
        <end position="1471"/>
    </location>
</feature>
<evidence type="ECO:0000256" key="4">
    <source>
        <dbReference type="ARBA" id="ARBA00022692"/>
    </source>
</evidence>
<dbReference type="PANTHER" id="PTHR22914">
    <property type="entry name" value="CHITIN SYNTHASE"/>
    <property type="match status" value="1"/>
</dbReference>
<feature type="transmembrane region" description="Helical" evidence="8">
    <location>
        <begin position="252"/>
        <end position="270"/>
    </location>
</feature>
<dbReference type="PANTHER" id="PTHR22914:SF42">
    <property type="entry name" value="CHITIN SYNTHASE"/>
    <property type="match status" value="1"/>
</dbReference>
<evidence type="ECO:0000256" key="3">
    <source>
        <dbReference type="ARBA" id="ARBA00022676"/>
    </source>
</evidence>
<dbReference type="Proteomes" id="UP001164746">
    <property type="component" value="Chromosome 7"/>
</dbReference>
<feature type="transmembrane region" description="Helical" evidence="8">
    <location>
        <begin position="386"/>
        <end position="404"/>
    </location>
</feature>
<dbReference type="CDD" id="cd04190">
    <property type="entry name" value="Chitin_synth_C"/>
    <property type="match status" value="1"/>
</dbReference>
<feature type="transmembrane region" description="Helical" evidence="8">
    <location>
        <begin position="1160"/>
        <end position="1179"/>
    </location>
</feature>
<feature type="transmembrane region" description="Helical" evidence="8">
    <location>
        <begin position="291"/>
        <end position="313"/>
    </location>
</feature>
<feature type="transmembrane region" description="Helical" evidence="8">
    <location>
        <begin position="1384"/>
        <end position="1402"/>
    </location>
</feature>
<feature type="transmembrane region" description="Helical" evidence="8">
    <location>
        <begin position="1070"/>
        <end position="1092"/>
    </location>
</feature>
<feature type="transmembrane region" description="Helical" evidence="8">
    <location>
        <begin position="351"/>
        <end position="374"/>
    </location>
</feature>
<name>A0ABY7EKT6_MYAAR</name>
<keyword evidence="5 8" id="KW-1133">Transmembrane helix</keyword>
<feature type="transmembrane region" description="Helical" evidence="8">
    <location>
        <begin position="496"/>
        <end position="515"/>
    </location>
</feature>
<keyword evidence="3" id="KW-0328">Glycosyltransferase</keyword>
<feature type="transmembrane region" description="Helical" evidence="8">
    <location>
        <begin position="527"/>
        <end position="548"/>
    </location>
</feature>
<evidence type="ECO:0000256" key="5">
    <source>
        <dbReference type="ARBA" id="ARBA00022989"/>
    </source>
</evidence>
<evidence type="ECO:0000313" key="10">
    <source>
        <dbReference type="EMBL" id="WAR10593.1"/>
    </source>
</evidence>
<accession>A0ABY7EKT6</accession>
<reference evidence="10" key="1">
    <citation type="submission" date="2022-11" db="EMBL/GenBank/DDBJ databases">
        <title>Centuries of genome instability and evolution in soft-shell clam transmissible cancer (bioRxiv).</title>
        <authorList>
            <person name="Hart S.F.M."/>
            <person name="Yonemitsu M.A."/>
            <person name="Giersch R.M."/>
            <person name="Beal B.F."/>
            <person name="Arriagada G."/>
            <person name="Davis B.W."/>
            <person name="Ostrander E.A."/>
            <person name="Goff S.P."/>
            <person name="Metzger M.J."/>
        </authorList>
    </citation>
    <scope>NUCLEOTIDE SEQUENCE</scope>
    <source>
        <strain evidence="10">MELC-2E11</strain>
        <tissue evidence="10">Siphon/mantle</tissue>
    </source>
</reference>
<keyword evidence="11" id="KW-1185">Reference proteome</keyword>
<keyword evidence="3" id="KW-0808">Transferase</keyword>
<evidence type="ECO:0000313" key="11">
    <source>
        <dbReference type="Proteomes" id="UP001164746"/>
    </source>
</evidence>
<feature type="transmembrane region" description="Helical" evidence="8">
    <location>
        <begin position="432"/>
        <end position="454"/>
    </location>
</feature>
<dbReference type="InterPro" id="IPR029044">
    <property type="entry name" value="Nucleotide-diphossugar_trans"/>
</dbReference>
<keyword evidence="4 8" id="KW-0812">Transmembrane</keyword>
<feature type="region of interest" description="Disordered" evidence="7">
    <location>
        <begin position="69"/>
        <end position="125"/>
    </location>
</feature>
<dbReference type="EMBL" id="CP111018">
    <property type="protein sequence ID" value="WAR10593.1"/>
    <property type="molecule type" value="Genomic_DNA"/>
</dbReference>
<feature type="compositionally biased region" description="Basic and acidic residues" evidence="7">
    <location>
        <begin position="1638"/>
        <end position="1656"/>
    </location>
</feature>
<evidence type="ECO:0000256" key="2">
    <source>
        <dbReference type="ARBA" id="ARBA00012543"/>
    </source>
</evidence>
<feature type="region of interest" description="Disordered" evidence="7">
    <location>
        <begin position="1635"/>
        <end position="1656"/>
    </location>
</feature>
<evidence type="ECO:0000256" key="8">
    <source>
        <dbReference type="SAM" id="Phobius"/>
    </source>
</evidence>
<dbReference type="InterPro" id="IPR055120">
    <property type="entry name" value="Chs-1/2_IV_N"/>
</dbReference>
<evidence type="ECO:0000259" key="9">
    <source>
        <dbReference type="Pfam" id="PF23000"/>
    </source>
</evidence>
<feature type="transmembrane region" description="Helical" evidence="8">
    <location>
        <begin position="1126"/>
        <end position="1148"/>
    </location>
</feature>
<dbReference type="EC" id="2.4.1.16" evidence="2"/>
<dbReference type="Pfam" id="PF03142">
    <property type="entry name" value="Chitin_synth_2"/>
    <property type="match status" value="1"/>
</dbReference>
<feature type="transmembrane region" description="Helical" evidence="8">
    <location>
        <begin position="1098"/>
        <end position="1119"/>
    </location>
</feature>
<feature type="domain" description="Chitin synthase chs-1/2 N-terminal putative transporter" evidence="9">
    <location>
        <begin position="186"/>
        <end position="416"/>
    </location>
</feature>
<sequence length="1656" mass="188280">MLKSTKYNVKDTPSLTTNFAMETDQNRLSGVYSGLGPPEERKFFAHNGPSLFKNIRPSIREAEGHVNPAYQQDENDGDDDDFDSVDNPECRSSDTDMDSDSERNSIDRKQHIFDEETGLPEVKVTNGKVPASGKVGFAELAEQSHPPPPINRERKSKKVPKTWDRFTQSSNDNISGDDVQFWETVFVVTKIIICGLLFLLTLASAVVCKVCLVIITANVFPYVPSKNNTVLNNTLKTLHGHLIYPSDHTNVQWIWALILMAGAPYFFASIKSLWRLLFQMSGRASPQWSTIFCVLVIESIHSLGLNIMIFVVMPNLDPISGLLVSLCIGIIPGILKVFYPRTKEEGHRTKTMMMVVTFFSLIGALGQIAGIGMWFYHVYQHFNNKWTYKIMLIVAPLFTSIHWWENFVHEGKKGSSGLRLLARKMRKYRTKLMLYSSFWKLCLTLLLPLALYGISCKDGEMCIKTLYYKADSATLHSSIGHIELQSSKNFGECSNYLPLVTAAIGVLAGVVAFKLGKVACKIMAQVVGYSLPLVLSTPATFAVILAMYSGFLTEDSSGCYIPFPRWEDHHPNASTAALYFDSMADNEHWFMFGAALCGFFSLLLVTNHVWMPGKERLQRTDKLFVQPLYCGVFLDQSLLLNRRRIEKIKPSDFTKQRVRDMHLDDIEMENPEETKKLRTTETPMIYMCATMWHETENEMIQLLKSVFRMDEDQCTRRHAQFLMNRRDPDYYEFEGHIFFDDAYGGHEIEEFEYTVNEYVKLLVRMVELAGSAQHGTSYKISPPLVVPTPYGGRLIWTLPGKNKLIAHLKDKTFIRHRKRWSQVMYMYYFLGYEMFKQKEGEKIKRQQLFKRAENTFLLALDGDVDFHPKAVLLLVDRMRKNADVGAACGRIHPIGNGAMVWYQKFEYAVSHWLQKAAEDKFGCVLCSPGCFSLFRGSSLMDDNVMNRYTTPPSEARHYVQYDQGEDRWLCTLLLQQGHRVEYCAASDALTYAPEGFNEFFNQRRRWTPSTMANILDLLTDWRNVTTKNAEITMAYIMYQGLLMVSSILTPGTIFLMVLGAINLAYPDVDLWLALLLNTVPVAIMVILCFKAKPDTQLTYAAILSTLYSLVMMIVIVGLLRQAAEFGICSVTTAFLIFVAGVFVLAAFIHPQEFWCIIHGFLYFLAIPSMSMILMLYALGNLNNVSWGTRESKSAAGPGKGKEEKPPRFSGICSFLNGVCPTLPSWNSHSEDAKVKLILDRLNGIEENMREMSQFGSSRASLIAASLNGNRSSPMMMGESAEPPEPFQDVQGLMMGSGEKRKGILRAKENPMFQEEKQKVRDRMVDPYWIEEDQDIRLYKKADNLSQDENQFWWELIDAYLKPLEEDAKKKEEIKADLLELRNKVCLIFILINSLFIIVVFSLQQVVASENWSKASGSLKETGGSLSFPLPCADRKDDGTLLNASGQSVEPISVAFTLVFGVLLFVQFICMLMHRIATLLHICAATEIFKKKRKIVLDKDEQTESSNVGNVMSYDQVYEMVKDMQKDQEADSISLTSESSYAGSDVDDDEEAAKRKRESRERWKNVVKQRKRNHGNTLGANFRKNFVKFQSFVKEEDLSTAIGNLAMKDDDVMKNMKKKTHFNRMNMKSMKVLTNMAKKPWDKTNAGEKEGCGDRKI</sequence>
<organism evidence="10 11">
    <name type="scientific">Mya arenaria</name>
    <name type="common">Soft-shell clam</name>
    <dbReference type="NCBI Taxonomy" id="6604"/>
    <lineage>
        <taxon>Eukaryota</taxon>
        <taxon>Metazoa</taxon>
        <taxon>Spiralia</taxon>
        <taxon>Lophotrochozoa</taxon>
        <taxon>Mollusca</taxon>
        <taxon>Bivalvia</taxon>
        <taxon>Autobranchia</taxon>
        <taxon>Heteroconchia</taxon>
        <taxon>Euheterodonta</taxon>
        <taxon>Imparidentia</taxon>
        <taxon>Neoheterodontei</taxon>
        <taxon>Myida</taxon>
        <taxon>Myoidea</taxon>
        <taxon>Myidae</taxon>
        <taxon>Mya</taxon>
    </lineage>
</organism>
<proteinExistence type="predicted"/>
<feature type="transmembrane region" description="Helical" evidence="8">
    <location>
        <begin position="623"/>
        <end position="640"/>
    </location>
</feature>
<keyword evidence="6 8" id="KW-0472">Membrane</keyword>
<dbReference type="SUPFAM" id="SSF53448">
    <property type="entry name" value="Nucleotide-diphospho-sugar transferases"/>
    <property type="match status" value="1"/>
</dbReference>
<feature type="compositionally biased region" description="Acidic residues" evidence="7">
    <location>
        <begin position="73"/>
        <end position="86"/>
    </location>
</feature>
<feature type="region of interest" description="Disordered" evidence="7">
    <location>
        <begin position="1531"/>
        <end position="1561"/>
    </location>
</feature>